<dbReference type="GeneID" id="62239359"/>
<dbReference type="Proteomes" id="UP000076969">
    <property type="component" value="Chromosome"/>
</dbReference>
<keyword evidence="2" id="KW-1185">Reference proteome</keyword>
<dbReference type="KEGG" id="tpie:A7C91_09640"/>
<gene>
    <name evidence="1" type="ORF">A7C91_09640</name>
</gene>
<dbReference type="AlphaFoldDB" id="A0A172WIW2"/>
<dbReference type="RefSeq" id="WP_068667008.1">
    <property type="nucleotide sequence ID" value="NZ_CP015520.1"/>
</dbReference>
<organism evidence="1 2">
    <name type="scientific">Thermococcus piezophilus</name>
    <dbReference type="NCBI Taxonomy" id="1712654"/>
    <lineage>
        <taxon>Archaea</taxon>
        <taxon>Methanobacteriati</taxon>
        <taxon>Methanobacteriota</taxon>
        <taxon>Thermococci</taxon>
        <taxon>Thermococcales</taxon>
        <taxon>Thermococcaceae</taxon>
        <taxon>Thermococcus</taxon>
    </lineage>
</organism>
<evidence type="ECO:0000313" key="2">
    <source>
        <dbReference type="Proteomes" id="UP000076969"/>
    </source>
</evidence>
<evidence type="ECO:0000313" key="1">
    <source>
        <dbReference type="EMBL" id="ANF23394.1"/>
    </source>
</evidence>
<accession>A0A172WIW2</accession>
<dbReference type="EMBL" id="CP015520">
    <property type="protein sequence ID" value="ANF23394.1"/>
    <property type="molecule type" value="Genomic_DNA"/>
</dbReference>
<reference evidence="2" key="1">
    <citation type="journal article" date="2016" name="Syst. Appl. Microbiol.">
        <title>Thermococcus piezophilus sp. nov., a novel hyperthermophilic and piezophilic archaeon with a broad pressure range for growth, isolated from a deepest hydrothermal vent at the Mid-Cayman Rise.</title>
        <authorList>
            <person name="Dalmasso C."/>
            <person name="Oger P."/>
            <person name="Selva G."/>
            <person name="Courtine D."/>
            <person name="L'Haridon S."/>
            <person name="Garlaschelli A."/>
            <person name="Roussel E."/>
            <person name="Miyazaki J."/>
            <person name="Reveillaud J."/>
            <person name="Jebbar M."/>
            <person name="Takai K."/>
            <person name="Maignien L."/>
            <person name="Alain K."/>
        </authorList>
    </citation>
    <scope>NUCLEOTIDE SEQUENCE [LARGE SCALE GENOMIC DNA]</scope>
    <source>
        <strain evidence="2">CDGS</strain>
    </source>
</reference>
<name>A0A172WIW2_9EURY</name>
<proteinExistence type="predicted"/>
<sequence length="77" mass="8941">MGAHPEFHLTLSARKDQLKNAEEEIRAFGQLTLNSNPFAKVYASLSSGLFLRMRRMYWPQFEPMRFSLVSLTDIMMS</sequence>
<protein>
    <submittedName>
        <fullName evidence="1">Uncharacterized protein</fullName>
    </submittedName>
</protein>